<gene>
    <name evidence="1" type="ORF">BECKUNK1418G_GA0071005_100551</name>
    <name evidence="2" type="ORF">BECKUNK1418H_GA0071006_100451</name>
</gene>
<evidence type="ECO:0000313" key="2">
    <source>
        <dbReference type="EMBL" id="VFK68636.1"/>
    </source>
</evidence>
<accession>A0A451ARF8</accession>
<organism evidence="2">
    <name type="scientific">Candidatus Kentrum sp. UNK</name>
    <dbReference type="NCBI Taxonomy" id="2126344"/>
    <lineage>
        <taxon>Bacteria</taxon>
        <taxon>Pseudomonadati</taxon>
        <taxon>Pseudomonadota</taxon>
        <taxon>Gammaproteobacteria</taxon>
        <taxon>Candidatus Kentrum</taxon>
    </lineage>
</organism>
<name>A0A451ARF8_9GAMM</name>
<sequence length="116" mass="13791">MPRNMSFFHTADQVRDKSKTVTRRIGWQFLKAGDELNAVEKSQGLKKGEKVRVIHRIRVIRVTRERLYECASHWEARCEGFPGWSGAQFIRYFMDTFKCPVDQEVTRIEFEYMPET</sequence>
<dbReference type="AlphaFoldDB" id="A0A451ARF8"/>
<evidence type="ECO:0008006" key="3">
    <source>
        <dbReference type="Google" id="ProtNLM"/>
    </source>
</evidence>
<dbReference type="EMBL" id="CAADFZ010000005">
    <property type="protein sequence ID" value="VFK58926.1"/>
    <property type="molecule type" value="Genomic_DNA"/>
</dbReference>
<proteinExistence type="predicted"/>
<dbReference type="EMBL" id="CAADGD010000004">
    <property type="protein sequence ID" value="VFK68636.1"/>
    <property type="molecule type" value="Genomic_DNA"/>
</dbReference>
<reference evidence="2" key="1">
    <citation type="submission" date="2019-02" db="EMBL/GenBank/DDBJ databases">
        <authorList>
            <person name="Gruber-Vodicka R. H."/>
            <person name="Seah K. B. B."/>
        </authorList>
    </citation>
    <scope>NUCLEOTIDE SEQUENCE</scope>
    <source>
        <strain evidence="2">BECK_BY19</strain>
        <strain evidence="1">BECK_BY8</strain>
    </source>
</reference>
<protein>
    <recommendedName>
        <fullName evidence="3">ASCH domain-containing protein</fullName>
    </recommendedName>
</protein>
<evidence type="ECO:0000313" key="1">
    <source>
        <dbReference type="EMBL" id="VFK58926.1"/>
    </source>
</evidence>